<comment type="caution">
    <text evidence="1">The sequence shown here is derived from an EMBL/GenBank/DDBJ whole genome shotgun (WGS) entry which is preliminary data.</text>
</comment>
<dbReference type="EMBL" id="CM047943">
    <property type="protein sequence ID" value="KAI9900291.1"/>
    <property type="molecule type" value="Genomic_DNA"/>
</dbReference>
<accession>A0ACC0V4B3</accession>
<organism evidence="1 2">
    <name type="scientific">Trichothecium roseum</name>
    <dbReference type="NCBI Taxonomy" id="47278"/>
    <lineage>
        <taxon>Eukaryota</taxon>
        <taxon>Fungi</taxon>
        <taxon>Dikarya</taxon>
        <taxon>Ascomycota</taxon>
        <taxon>Pezizomycotina</taxon>
        <taxon>Sordariomycetes</taxon>
        <taxon>Hypocreomycetidae</taxon>
        <taxon>Hypocreales</taxon>
        <taxon>Hypocreales incertae sedis</taxon>
        <taxon>Trichothecium</taxon>
    </lineage>
</organism>
<dbReference type="Proteomes" id="UP001163324">
    <property type="component" value="Chromosome 4"/>
</dbReference>
<keyword evidence="2" id="KW-1185">Reference proteome</keyword>
<name>A0ACC0V4B3_9HYPO</name>
<gene>
    <name evidence="1" type="ORF">N3K66_004553</name>
</gene>
<reference evidence="1" key="1">
    <citation type="submission" date="2022-10" db="EMBL/GenBank/DDBJ databases">
        <title>Complete Genome of Trichothecium roseum strain YXFP-22015, a Plant Pathogen Isolated from Citrus.</title>
        <authorList>
            <person name="Wang Y."/>
            <person name="Zhu L."/>
        </authorList>
    </citation>
    <scope>NUCLEOTIDE SEQUENCE</scope>
    <source>
        <strain evidence="1">YXFP-22015</strain>
    </source>
</reference>
<protein>
    <submittedName>
        <fullName evidence="1">Uncharacterized protein</fullName>
    </submittedName>
</protein>
<sequence length="560" mass="61639">MAGTEEDNDVRRESVAPPAVAVVDSNTAHEAAAANENEQNLGLRKSFRLYRKAVLWSVFLSTCIVMEGFDLTLINNLYAYGPFKEKFGELQPDGSYELTAAWQSGLSNGALCGQIMGLFANGIIADRFGYRKTLCGALAACACFIFIIFFSESLTQLLIGEILIGFPWGVFQTLTTTYAAEVCPTHLRAYLTTYVNLCWVIGQFLASGVLVGMQSRDDKWGYKIPFALQWMWPIPLTIGIWLAPESPWWLVRAGRLDEAKHVLGRLTERNTELAFDADATVSMMVQTNEMEKEVQAGYGYADLFRGVNRRRTEIVCMAWVAQTLCGSQMFAYSTYFYQQAGLAESQSFNMSLGMYAIGAVGTLSSWFLMGSFGRRTLYLAGQWSMAALLFTIGCIAFAPESDTAANWAKGSVLLVFAFVYNSTVGPICYSIVSEISSTRLRTKSVIMARNAYNVASIVTNIITPRMLNPTAWAWGARAGFFYAGTGALIATWSYFRLPEPKGRTYAELDVLFERGVSARKFSSTVVDRLDAHVAGGAAAGSGDEKNQALQVEKVKSEESS</sequence>
<proteinExistence type="predicted"/>
<evidence type="ECO:0000313" key="1">
    <source>
        <dbReference type="EMBL" id="KAI9900291.1"/>
    </source>
</evidence>
<evidence type="ECO:0000313" key="2">
    <source>
        <dbReference type="Proteomes" id="UP001163324"/>
    </source>
</evidence>